<dbReference type="Gramene" id="TKW07570">
    <property type="protein sequence ID" value="TKW07570"/>
    <property type="gene ID" value="SEVIR_7G315800v2"/>
</dbReference>
<proteinExistence type="predicted"/>
<dbReference type="Gramene" id="TKW07572">
    <property type="protein sequence ID" value="TKW07572"/>
    <property type="gene ID" value="SEVIR_7G315800v2"/>
</dbReference>
<reference evidence="1 2" key="1">
    <citation type="submission" date="2019-03" db="EMBL/GenBank/DDBJ databases">
        <title>WGS assembly of Setaria viridis.</title>
        <authorList>
            <person name="Huang P."/>
            <person name="Jenkins J."/>
            <person name="Grimwood J."/>
            <person name="Barry K."/>
            <person name="Healey A."/>
            <person name="Mamidi S."/>
            <person name="Sreedasyam A."/>
            <person name="Shu S."/>
            <person name="Feldman M."/>
            <person name="Wu J."/>
            <person name="Yu Y."/>
            <person name="Chen C."/>
            <person name="Johnson J."/>
            <person name="Rokhsar D."/>
            <person name="Baxter I."/>
            <person name="Schmutz J."/>
            <person name="Brutnell T."/>
            <person name="Kellogg E."/>
        </authorList>
    </citation>
    <scope>NUCLEOTIDE SEQUENCE [LARGE SCALE GENOMIC DNA]</scope>
    <source>
        <strain evidence="2">cv. A10</strain>
    </source>
</reference>
<protein>
    <submittedName>
        <fullName evidence="1">Uncharacterized protein</fullName>
    </submittedName>
</protein>
<dbReference type="AlphaFoldDB" id="A0A4U6TYU3"/>
<dbReference type="EMBL" id="CM016558">
    <property type="protein sequence ID" value="TKW07572.1"/>
    <property type="molecule type" value="Genomic_DNA"/>
</dbReference>
<accession>A0A4U6TYU3</accession>
<evidence type="ECO:0000313" key="2">
    <source>
        <dbReference type="Proteomes" id="UP000298652"/>
    </source>
</evidence>
<name>A0A4U6TYU3_SETVI</name>
<organism evidence="1 2">
    <name type="scientific">Setaria viridis</name>
    <name type="common">Green bristlegrass</name>
    <name type="synonym">Setaria italica subsp. viridis</name>
    <dbReference type="NCBI Taxonomy" id="4556"/>
    <lineage>
        <taxon>Eukaryota</taxon>
        <taxon>Viridiplantae</taxon>
        <taxon>Streptophyta</taxon>
        <taxon>Embryophyta</taxon>
        <taxon>Tracheophyta</taxon>
        <taxon>Spermatophyta</taxon>
        <taxon>Magnoliopsida</taxon>
        <taxon>Liliopsida</taxon>
        <taxon>Poales</taxon>
        <taxon>Poaceae</taxon>
        <taxon>PACMAD clade</taxon>
        <taxon>Panicoideae</taxon>
        <taxon>Panicodae</taxon>
        <taxon>Paniceae</taxon>
        <taxon>Cenchrinae</taxon>
        <taxon>Setaria</taxon>
    </lineage>
</organism>
<dbReference type="Gramene" id="TKW07571">
    <property type="protein sequence ID" value="TKW07571"/>
    <property type="gene ID" value="SEVIR_7G315800v2"/>
</dbReference>
<dbReference type="EMBL" id="CM016558">
    <property type="protein sequence ID" value="TKW07571.1"/>
    <property type="molecule type" value="Genomic_DNA"/>
</dbReference>
<sequence length="175" mass="20138">MHFLGALNMINSFLSHYMPDAYCLYFFLDGVQRMFPDAMQQTWRAINHEPVSSRFLHQQTLPPKPTTCKDAIVSNQEPIHQAVRHLERLRLRLGWSSFPRICRRLENLSGAASGLGHLRFRPGLEVGGGRRTRRRRGRDEPGATVLISYPNQGYFVNNRIAINCRDPNEGVICKY</sequence>
<dbReference type="EMBL" id="CM016558">
    <property type="protein sequence ID" value="TKW07570.1"/>
    <property type="molecule type" value="Genomic_DNA"/>
</dbReference>
<dbReference type="Proteomes" id="UP000298652">
    <property type="component" value="Chromosome 7"/>
</dbReference>
<keyword evidence="2" id="KW-1185">Reference proteome</keyword>
<evidence type="ECO:0000313" key="1">
    <source>
        <dbReference type="EMBL" id="TKW07572.1"/>
    </source>
</evidence>
<gene>
    <name evidence="1" type="ORF">SEVIR_7G315800v2</name>
</gene>